<sequence>MNRSRLRYKNLSTRASPSPGRSPSPVLFGTEAISKSVYLPSIAASVGHSRDTEPVHKSFHKIPSQKHYSPLRSSGNKEYKFKLNKIRMLARKSPMSIKRKLMPNVIQGFFEAIKRKNLKKDESLKDFREISTPFVTNFEEKIQKETLERKNTAEASTVTVERDVYSPGRISVLIKHHKHDLATANRKTFYVRKASLNGVVLPWSPHNNPLPV</sequence>
<reference evidence="2" key="1">
    <citation type="submission" date="2021-09" db="EMBL/GenBank/DDBJ databases">
        <authorList>
            <consortium name="AG Swart"/>
            <person name="Singh M."/>
            <person name="Singh A."/>
            <person name="Seah K."/>
            <person name="Emmerich C."/>
        </authorList>
    </citation>
    <scope>NUCLEOTIDE SEQUENCE</scope>
    <source>
        <strain evidence="2">ATCC30299</strain>
    </source>
</reference>
<keyword evidence="3" id="KW-1185">Reference proteome</keyword>
<evidence type="ECO:0008006" key="4">
    <source>
        <dbReference type="Google" id="ProtNLM"/>
    </source>
</evidence>
<dbReference type="AlphaFoldDB" id="A0AAU9J4K9"/>
<name>A0AAU9J4K9_9CILI</name>
<dbReference type="EMBL" id="CAJZBQ010000021">
    <property type="protein sequence ID" value="CAG9318867.1"/>
    <property type="molecule type" value="Genomic_DNA"/>
</dbReference>
<organism evidence="2 3">
    <name type="scientific">Blepharisma stoltei</name>
    <dbReference type="NCBI Taxonomy" id="1481888"/>
    <lineage>
        <taxon>Eukaryota</taxon>
        <taxon>Sar</taxon>
        <taxon>Alveolata</taxon>
        <taxon>Ciliophora</taxon>
        <taxon>Postciliodesmatophora</taxon>
        <taxon>Heterotrichea</taxon>
        <taxon>Heterotrichida</taxon>
        <taxon>Blepharismidae</taxon>
        <taxon>Blepharisma</taxon>
    </lineage>
</organism>
<protein>
    <recommendedName>
        <fullName evidence="4">Ribosomal protein S3</fullName>
    </recommendedName>
</protein>
<accession>A0AAU9J4K9</accession>
<comment type="caution">
    <text evidence="2">The sequence shown here is derived from an EMBL/GenBank/DDBJ whole genome shotgun (WGS) entry which is preliminary data.</text>
</comment>
<feature type="region of interest" description="Disordered" evidence="1">
    <location>
        <begin position="1"/>
        <end position="26"/>
    </location>
</feature>
<gene>
    <name evidence="2" type="ORF">BSTOLATCC_MIC22227</name>
</gene>
<evidence type="ECO:0000256" key="1">
    <source>
        <dbReference type="SAM" id="MobiDB-lite"/>
    </source>
</evidence>
<dbReference type="Proteomes" id="UP001162131">
    <property type="component" value="Unassembled WGS sequence"/>
</dbReference>
<evidence type="ECO:0000313" key="3">
    <source>
        <dbReference type="Proteomes" id="UP001162131"/>
    </source>
</evidence>
<feature type="compositionally biased region" description="Low complexity" evidence="1">
    <location>
        <begin position="16"/>
        <end position="25"/>
    </location>
</feature>
<evidence type="ECO:0000313" key="2">
    <source>
        <dbReference type="EMBL" id="CAG9318867.1"/>
    </source>
</evidence>
<proteinExistence type="predicted"/>